<feature type="domain" description="LIM zinc-binding" evidence="6">
    <location>
        <begin position="688"/>
        <end position="751"/>
    </location>
</feature>
<proteinExistence type="predicted"/>
<feature type="compositionally biased region" description="Polar residues" evidence="5">
    <location>
        <begin position="128"/>
        <end position="158"/>
    </location>
</feature>
<feature type="compositionally biased region" description="Low complexity" evidence="5">
    <location>
        <begin position="667"/>
        <end position="684"/>
    </location>
</feature>
<dbReference type="PANTHER" id="PTHR24210">
    <property type="entry name" value="LIM DOMAIN-CONTAINING PROTEIN"/>
    <property type="match status" value="1"/>
</dbReference>
<feature type="compositionally biased region" description="Polar residues" evidence="5">
    <location>
        <begin position="241"/>
        <end position="260"/>
    </location>
</feature>
<feature type="compositionally biased region" description="Polar residues" evidence="5">
    <location>
        <begin position="193"/>
        <end position="214"/>
    </location>
</feature>
<dbReference type="InParanoid" id="A0A1V8T6D0"/>
<sequence length="868" mass="92068">MSLAAALSAGGGRPASFLPAIKCSNCGKEIEIASMGEHICRDGPISPRAAPSSLSNPFTLRQMNASGHKAPAMPSPIAYPSQQATPQTRVRAPTIGSGTSQPPPRTMRTAPPRINPDAANQPFLVPQPRSQSPLSPALSTASRGSNTSKPGMTRSMTSPMPRLFDMRPPSPELTGGYDCAFPPFLPPPGSVGSRPSTSSGRQTPNSERAPSRGSTRVGRPATSHGDREDMQPPPNPFPTRDASNSAGAQGSNTTKSTTSLAAKRKSSRDGREPRFPLQSVRRDEEIPPSPRLPQKGFGAMQAEHLKKAPPQRPARPQEAEVLSAAFKAEISEEPMSAMPSTFSPSQPPVPLRSTDRSRTFPLRQESQDEPAPANSLSRVPSEPALRSGRERRPTLTTGSKTAPSQLPMATLRPGDRTDPRLQNAPPVPAAVAQHRAERSHAPSESSSSAGSTKSSYAHSSTGPSPVESAASSIDTFSPLRAGAAPYGDDEGMRVPSLKVKNPGSEKPGMRAEQPARRSPPQTLARPRAVAVEPAPVTPPPAPLGFDMPPESPMDPAMNRRRPSAQSDQPLRAEPTRSMTAPLASLATHQQSAIAMPREYDPYRAPSPLPAPRPRSKSSAGAQRPPPPSTSIPPLPRSRSPAPPNHILTPTPPMPSFQRSATQPVSAPQPTLLHPTPLRRPTAPTSAKPTCRGCSLPIEGKSVKAADGRLTGRWHKHCFTCRTCHAPFATADFYVIANEPYCEQHYHEANGSLCSGCAKGIEGQYLEVSSATGLGLGSAGVGVEVVGERKFHPKCFTCVECQVVLAEDYFEIGGRVFCERHALVAMRGQVRVANGPAAPAAGAGLKSSLAVLGQKELKAERRTTKLMMM</sequence>
<dbReference type="PANTHER" id="PTHR24210:SF14">
    <property type="entry name" value="LIM ZINC-BINDING DOMAIN-CONTAINING PROTEIN"/>
    <property type="match status" value="1"/>
</dbReference>
<feature type="compositionally biased region" description="Low complexity" evidence="5">
    <location>
        <begin position="524"/>
        <end position="534"/>
    </location>
</feature>
<feature type="region of interest" description="Disordered" evidence="5">
    <location>
        <begin position="66"/>
        <end position="689"/>
    </location>
</feature>
<keyword evidence="3 4" id="KW-0440">LIM domain</keyword>
<feature type="domain" description="LIM zinc-binding" evidence="6">
    <location>
        <begin position="752"/>
        <end position="828"/>
    </location>
</feature>
<evidence type="ECO:0000256" key="5">
    <source>
        <dbReference type="SAM" id="MobiDB-lite"/>
    </source>
</evidence>
<dbReference type="Proteomes" id="UP000192596">
    <property type="component" value="Unassembled WGS sequence"/>
</dbReference>
<evidence type="ECO:0000259" key="6">
    <source>
        <dbReference type="PROSITE" id="PS50023"/>
    </source>
</evidence>
<feature type="compositionally biased region" description="Basic and acidic residues" evidence="5">
    <location>
        <begin position="267"/>
        <end position="285"/>
    </location>
</feature>
<name>A0A1V8T6D0_9PEZI</name>
<keyword evidence="2 4" id="KW-0862">Zinc</keyword>
<dbReference type="SUPFAM" id="SSF57716">
    <property type="entry name" value="Glucocorticoid receptor-like (DNA-binding domain)"/>
    <property type="match status" value="1"/>
</dbReference>
<evidence type="ECO:0000256" key="1">
    <source>
        <dbReference type="ARBA" id="ARBA00022723"/>
    </source>
</evidence>
<dbReference type="GO" id="GO:0030695">
    <property type="term" value="F:GTPase regulator activity"/>
    <property type="evidence" value="ECO:0007669"/>
    <property type="project" value="UniProtKB-ARBA"/>
</dbReference>
<feature type="compositionally biased region" description="Polar residues" evidence="5">
    <location>
        <begin position="656"/>
        <end position="665"/>
    </location>
</feature>
<reference evidence="8" key="1">
    <citation type="submission" date="2017-03" db="EMBL/GenBank/DDBJ databases">
        <title>Genomes of endolithic fungi from Antarctica.</title>
        <authorList>
            <person name="Coleine C."/>
            <person name="Masonjones S."/>
            <person name="Stajich J.E."/>
        </authorList>
    </citation>
    <scope>NUCLEOTIDE SEQUENCE [LARGE SCALE GENOMIC DNA]</scope>
    <source>
        <strain evidence="8">CCFEE 5527</strain>
    </source>
</reference>
<feature type="compositionally biased region" description="Polar residues" evidence="5">
    <location>
        <begin position="394"/>
        <end position="404"/>
    </location>
</feature>
<dbReference type="InterPro" id="IPR001781">
    <property type="entry name" value="Znf_LIM"/>
</dbReference>
<evidence type="ECO:0000256" key="3">
    <source>
        <dbReference type="ARBA" id="ARBA00023038"/>
    </source>
</evidence>
<keyword evidence="1 4" id="KW-0479">Metal-binding</keyword>
<dbReference type="FunFam" id="2.10.110.10:FF:000105">
    <property type="entry name" value="Similar to LIM domain-containing protein"/>
    <property type="match status" value="1"/>
</dbReference>
<feature type="compositionally biased region" description="Pro residues" evidence="5">
    <location>
        <begin position="623"/>
        <end position="654"/>
    </location>
</feature>
<feature type="compositionally biased region" description="Low complexity" evidence="5">
    <location>
        <begin position="442"/>
        <end position="462"/>
    </location>
</feature>
<dbReference type="InterPro" id="IPR017351">
    <property type="entry name" value="PINCH-1-4-like"/>
</dbReference>
<dbReference type="AlphaFoldDB" id="A0A1V8T6D0"/>
<evidence type="ECO:0000256" key="2">
    <source>
        <dbReference type="ARBA" id="ARBA00022833"/>
    </source>
</evidence>
<dbReference type="GO" id="GO:0046872">
    <property type="term" value="F:metal ion binding"/>
    <property type="evidence" value="ECO:0007669"/>
    <property type="project" value="UniProtKB-KW"/>
</dbReference>
<evidence type="ECO:0000256" key="4">
    <source>
        <dbReference type="PROSITE-ProRule" id="PRU00125"/>
    </source>
</evidence>
<dbReference type="STRING" id="1507870.A0A1V8T6D0"/>
<comment type="caution">
    <text evidence="7">The sequence shown here is derived from an EMBL/GenBank/DDBJ whole genome shotgun (WGS) entry which is preliminary data.</text>
</comment>
<dbReference type="PROSITE" id="PS50023">
    <property type="entry name" value="LIM_DOMAIN_2"/>
    <property type="match status" value="2"/>
</dbReference>
<dbReference type="CDD" id="cd08368">
    <property type="entry name" value="LIM"/>
    <property type="match status" value="1"/>
</dbReference>
<dbReference type="OrthoDB" id="1112565at2759"/>
<keyword evidence="8" id="KW-1185">Reference proteome</keyword>
<evidence type="ECO:0000313" key="7">
    <source>
        <dbReference type="EMBL" id="OQO06732.1"/>
    </source>
</evidence>
<dbReference type="SMART" id="SM00132">
    <property type="entry name" value="LIM"/>
    <property type="match status" value="2"/>
</dbReference>
<gene>
    <name evidence="7" type="ORF">B0A48_08519</name>
</gene>
<protein>
    <recommendedName>
        <fullName evidence="6">LIM zinc-binding domain-containing protein</fullName>
    </recommendedName>
</protein>
<dbReference type="EMBL" id="NAJO01000016">
    <property type="protein sequence ID" value="OQO06732.1"/>
    <property type="molecule type" value="Genomic_DNA"/>
</dbReference>
<dbReference type="Gene3D" id="2.10.110.10">
    <property type="entry name" value="Cysteine Rich Protein"/>
    <property type="match status" value="2"/>
</dbReference>
<dbReference type="CDD" id="cd09397">
    <property type="entry name" value="LIM1_UF1"/>
    <property type="match status" value="1"/>
</dbReference>
<organism evidence="7 8">
    <name type="scientific">Cryoendolithus antarcticus</name>
    <dbReference type="NCBI Taxonomy" id="1507870"/>
    <lineage>
        <taxon>Eukaryota</taxon>
        <taxon>Fungi</taxon>
        <taxon>Dikarya</taxon>
        <taxon>Ascomycota</taxon>
        <taxon>Pezizomycotina</taxon>
        <taxon>Dothideomycetes</taxon>
        <taxon>Dothideomycetidae</taxon>
        <taxon>Cladosporiales</taxon>
        <taxon>Cladosporiaceae</taxon>
        <taxon>Cryoendolithus</taxon>
    </lineage>
</organism>
<accession>A0A1V8T6D0</accession>
<evidence type="ECO:0000313" key="8">
    <source>
        <dbReference type="Proteomes" id="UP000192596"/>
    </source>
</evidence>
<dbReference type="Pfam" id="PF00412">
    <property type="entry name" value="LIM"/>
    <property type="match status" value="2"/>
</dbReference>